<dbReference type="InterPro" id="IPR050824">
    <property type="entry name" value="Thiol_disulfide_DsbA"/>
</dbReference>
<evidence type="ECO:0000313" key="10">
    <source>
        <dbReference type="EMBL" id="MCV2370257.1"/>
    </source>
</evidence>
<feature type="chain" id="PRO_5045956980" description="Thiol:disulfide interchange protein" evidence="8">
    <location>
        <begin position="29"/>
        <end position="219"/>
    </location>
</feature>
<evidence type="ECO:0000259" key="9">
    <source>
        <dbReference type="PROSITE" id="PS51352"/>
    </source>
</evidence>
<evidence type="ECO:0000313" key="11">
    <source>
        <dbReference type="Proteomes" id="UP001209701"/>
    </source>
</evidence>
<dbReference type="SUPFAM" id="SSF52833">
    <property type="entry name" value="Thioredoxin-like"/>
    <property type="match status" value="1"/>
</dbReference>
<dbReference type="PROSITE" id="PS51318">
    <property type="entry name" value="TAT"/>
    <property type="match status" value="1"/>
</dbReference>
<comment type="subcellular location">
    <subcellularLocation>
        <location evidence="1 7">Periplasm</location>
    </subcellularLocation>
</comment>
<keyword evidence="4 7" id="KW-0574">Periplasm</keyword>
<dbReference type="InterPro" id="IPR001853">
    <property type="entry name" value="DSBA-like_thioredoxin_dom"/>
</dbReference>
<dbReference type="RefSeq" id="WP_263572851.1">
    <property type="nucleotide sequence ID" value="NZ_JAJIRN010000009.1"/>
</dbReference>
<protein>
    <recommendedName>
        <fullName evidence="7">Thiol:disulfide interchange protein</fullName>
    </recommendedName>
</protein>
<feature type="domain" description="Thioredoxin" evidence="9">
    <location>
        <begin position="21"/>
        <end position="163"/>
    </location>
</feature>
<dbReference type="CDD" id="cd03019">
    <property type="entry name" value="DsbA_DsbA"/>
    <property type="match status" value="1"/>
</dbReference>
<keyword evidence="11" id="KW-1185">Reference proteome</keyword>
<name>A0ABT2YJS8_9BURK</name>
<keyword evidence="3 8" id="KW-0732">Signal</keyword>
<dbReference type="PIRSF" id="PIRSF001488">
    <property type="entry name" value="Tdi_protein"/>
    <property type="match status" value="1"/>
</dbReference>
<comment type="caution">
    <text evidence="10">The sequence shown here is derived from an EMBL/GenBank/DDBJ whole genome shotgun (WGS) entry which is preliminary data.</text>
</comment>
<reference evidence="10 11" key="1">
    <citation type="submission" date="2021-11" db="EMBL/GenBank/DDBJ databases">
        <authorList>
            <person name="Liang Q."/>
            <person name="Mou H."/>
            <person name="Liu Z."/>
        </authorList>
    </citation>
    <scope>NUCLEOTIDE SEQUENCE [LARGE SCALE GENOMIC DNA]</scope>
    <source>
        <strain evidence="10 11">CHU3</strain>
    </source>
</reference>
<evidence type="ECO:0000256" key="5">
    <source>
        <dbReference type="ARBA" id="ARBA00023157"/>
    </source>
</evidence>
<dbReference type="PANTHER" id="PTHR35891:SF3">
    <property type="entry name" value="THIOL:DISULFIDE INTERCHANGE PROTEIN DSBL"/>
    <property type="match status" value="1"/>
</dbReference>
<dbReference type="Pfam" id="PF01323">
    <property type="entry name" value="DSBA"/>
    <property type="match status" value="1"/>
</dbReference>
<evidence type="ECO:0000256" key="2">
    <source>
        <dbReference type="ARBA" id="ARBA00005791"/>
    </source>
</evidence>
<evidence type="ECO:0000256" key="4">
    <source>
        <dbReference type="ARBA" id="ARBA00022764"/>
    </source>
</evidence>
<sequence length="219" mass="23198">MKLQRRSFNASLVALAAAGVPGSGHAQAAGQASPVEGKQFVRLAQPLASANADGKIEIFEFFLYTCPHCMAFDPALSAWGKTLPPDVQLRRIHVGVGAMHKLHQRLFYALESMGRLGDIHEQVFSAVQVEHLDLSSDKAIIAWAVSKGLDGAKFGAAFNSFGAQTRLGQATKLAEAYRADSVPALGVAGRFLTSPSKAGGVPQVLAVADYLIKLARTKG</sequence>
<organism evidence="10 11">
    <name type="scientific">Roseateles oligotrophus</name>
    <dbReference type="NCBI Taxonomy" id="1769250"/>
    <lineage>
        <taxon>Bacteria</taxon>
        <taxon>Pseudomonadati</taxon>
        <taxon>Pseudomonadota</taxon>
        <taxon>Betaproteobacteria</taxon>
        <taxon>Burkholderiales</taxon>
        <taxon>Sphaerotilaceae</taxon>
        <taxon>Roseateles</taxon>
    </lineage>
</organism>
<evidence type="ECO:0000256" key="7">
    <source>
        <dbReference type="PIRNR" id="PIRNR001488"/>
    </source>
</evidence>
<dbReference type="InterPro" id="IPR006311">
    <property type="entry name" value="TAT_signal"/>
</dbReference>
<gene>
    <name evidence="10" type="ORF">LNV07_19430</name>
</gene>
<accession>A0ABT2YJS8</accession>
<evidence type="ECO:0000256" key="8">
    <source>
        <dbReference type="SAM" id="SignalP"/>
    </source>
</evidence>
<evidence type="ECO:0000256" key="6">
    <source>
        <dbReference type="ARBA" id="ARBA00023284"/>
    </source>
</evidence>
<dbReference type="PROSITE" id="PS51352">
    <property type="entry name" value="THIOREDOXIN_2"/>
    <property type="match status" value="1"/>
</dbReference>
<dbReference type="InterPro" id="IPR036249">
    <property type="entry name" value="Thioredoxin-like_sf"/>
</dbReference>
<dbReference type="EMBL" id="JAJIRN010000009">
    <property type="protein sequence ID" value="MCV2370257.1"/>
    <property type="molecule type" value="Genomic_DNA"/>
</dbReference>
<feature type="signal peptide" evidence="8">
    <location>
        <begin position="1"/>
        <end position="28"/>
    </location>
</feature>
<proteinExistence type="inferred from homology"/>
<evidence type="ECO:0000256" key="3">
    <source>
        <dbReference type="ARBA" id="ARBA00022729"/>
    </source>
</evidence>
<dbReference type="PANTHER" id="PTHR35891">
    <property type="entry name" value="THIOL:DISULFIDE INTERCHANGE PROTEIN DSBA"/>
    <property type="match status" value="1"/>
</dbReference>
<dbReference type="InterPro" id="IPR013766">
    <property type="entry name" value="Thioredoxin_domain"/>
</dbReference>
<keyword evidence="5 7" id="KW-1015">Disulfide bond</keyword>
<dbReference type="Gene3D" id="3.40.30.10">
    <property type="entry name" value="Glutaredoxin"/>
    <property type="match status" value="1"/>
</dbReference>
<keyword evidence="6" id="KW-0676">Redox-active center</keyword>
<evidence type="ECO:0000256" key="1">
    <source>
        <dbReference type="ARBA" id="ARBA00004418"/>
    </source>
</evidence>
<comment type="similarity">
    <text evidence="2">Belongs to the thioredoxin family. DsbA subfamily.</text>
</comment>
<dbReference type="InterPro" id="IPR023205">
    <property type="entry name" value="DsbA/DsbL"/>
</dbReference>
<dbReference type="Proteomes" id="UP001209701">
    <property type="component" value="Unassembled WGS sequence"/>
</dbReference>